<reference evidence="2" key="1">
    <citation type="submission" date="2022-11" db="UniProtKB">
        <authorList>
            <consortium name="WormBaseParasite"/>
        </authorList>
    </citation>
    <scope>IDENTIFICATION</scope>
</reference>
<evidence type="ECO:0000313" key="2">
    <source>
        <dbReference type="WBParaSite" id="JU765_v2.g10031.t1"/>
    </source>
</evidence>
<name>A0AC34PUA7_9BILA</name>
<organism evidence="1 2">
    <name type="scientific">Panagrolaimus sp. JU765</name>
    <dbReference type="NCBI Taxonomy" id="591449"/>
    <lineage>
        <taxon>Eukaryota</taxon>
        <taxon>Metazoa</taxon>
        <taxon>Ecdysozoa</taxon>
        <taxon>Nematoda</taxon>
        <taxon>Chromadorea</taxon>
        <taxon>Rhabditida</taxon>
        <taxon>Tylenchina</taxon>
        <taxon>Panagrolaimomorpha</taxon>
        <taxon>Panagrolaimoidea</taxon>
        <taxon>Panagrolaimidae</taxon>
        <taxon>Panagrolaimus</taxon>
    </lineage>
</organism>
<accession>A0AC34PUA7</accession>
<evidence type="ECO:0000313" key="1">
    <source>
        <dbReference type="Proteomes" id="UP000887576"/>
    </source>
</evidence>
<sequence length="94" mass="9826">MVKPGGTVGYQNPVQRIIAFFMSIIYFIMAFFNSMFQPFMSESSGSSRYSRGSGNGGGSGGSGGSGNGPQRRIGRLNTSTMDMSSCPTGGCCGR</sequence>
<dbReference type="Proteomes" id="UP000887576">
    <property type="component" value="Unplaced"/>
</dbReference>
<proteinExistence type="predicted"/>
<dbReference type="WBParaSite" id="JU765_v2.g10031.t1">
    <property type="protein sequence ID" value="JU765_v2.g10031.t1"/>
    <property type="gene ID" value="JU765_v2.g10031"/>
</dbReference>
<protein>
    <submittedName>
        <fullName evidence="2">Glycine-rich protein</fullName>
    </submittedName>
</protein>